<feature type="transmembrane region" description="Helical" evidence="1">
    <location>
        <begin position="46"/>
        <end position="70"/>
    </location>
</feature>
<sequence length="147" mass="15950">MICAWIILFACLTQFIPENTSAVSQTAIKGITEVTLGCLSSVKTGNLPLVAGIIGWGGLCVHCQIMGFVLKIKVKKTLFFAFRIIHCALSAVICYALLYFFPCNISVFSNASEILTPGLSVNIWAGLGMLLMCVILIFDIDSHKKVC</sequence>
<dbReference type="AlphaFoldDB" id="A0A645I524"/>
<dbReference type="EMBL" id="VSSQ01107045">
    <property type="protein sequence ID" value="MPN46407.1"/>
    <property type="molecule type" value="Genomic_DNA"/>
</dbReference>
<proteinExistence type="predicted"/>
<protein>
    <submittedName>
        <fullName evidence="2">Uncharacterized protein</fullName>
    </submittedName>
</protein>
<comment type="caution">
    <text evidence="2">The sequence shown here is derived from an EMBL/GenBank/DDBJ whole genome shotgun (WGS) entry which is preliminary data.</text>
</comment>
<evidence type="ECO:0000313" key="2">
    <source>
        <dbReference type="EMBL" id="MPN46407.1"/>
    </source>
</evidence>
<evidence type="ECO:0000256" key="1">
    <source>
        <dbReference type="SAM" id="Phobius"/>
    </source>
</evidence>
<accession>A0A645I524</accession>
<organism evidence="2">
    <name type="scientific">bioreactor metagenome</name>
    <dbReference type="NCBI Taxonomy" id="1076179"/>
    <lineage>
        <taxon>unclassified sequences</taxon>
        <taxon>metagenomes</taxon>
        <taxon>ecological metagenomes</taxon>
    </lineage>
</organism>
<keyword evidence="1" id="KW-1133">Transmembrane helix</keyword>
<reference evidence="2" key="1">
    <citation type="submission" date="2019-08" db="EMBL/GenBank/DDBJ databases">
        <authorList>
            <person name="Kucharzyk K."/>
            <person name="Murdoch R.W."/>
            <person name="Higgins S."/>
            <person name="Loffler F."/>
        </authorList>
    </citation>
    <scope>NUCLEOTIDE SEQUENCE</scope>
</reference>
<feature type="transmembrane region" description="Helical" evidence="1">
    <location>
        <begin position="121"/>
        <end position="140"/>
    </location>
</feature>
<keyword evidence="1" id="KW-0472">Membrane</keyword>
<gene>
    <name evidence="2" type="ORF">SDC9_193993</name>
</gene>
<name>A0A645I524_9ZZZZ</name>
<keyword evidence="1" id="KW-0812">Transmembrane</keyword>
<feature type="transmembrane region" description="Helical" evidence="1">
    <location>
        <begin position="77"/>
        <end position="101"/>
    </location>
</feature>